<reference evidence="2" key="2">
    <citation type="submission" date="2013-07" db="EMBL/GenBank/DDBJ databases">
        <authorList>
            <person name="Morais-Silva F.O."/>
            <person name="Rezende A.M."/>
            <person name="Pimentel C."/>
            <person name="Resende D.M."/>
            <person name="Santos C.I."/>
            <person name="Clemente C."/>
            <person name="de Oliveira L.M."/>
            <person name="da Silva S.M."/>
            <person name="Costa D.A."/>
            <person name="Varela-Raposo A."/>
            <person name="Horacio E.C.A."/>
            <person name="Matos M."/>
            <person name="Flores O."/>
            <person name="Ruiz J.C."/>
            <person name="Rodrigues-Pousada C."/>
        </authorList>
    </citation>
    <scope>NUCLEOTIDE SEQUENCE [LARGE SCALE GENOMIC DNA]</scope>
    <source>
        <strain evidence="2">ATCC 19364 / DSM 1382 / NCIMB 9332 / VKM B-1759</strain>
    </source>
</reference>
<dbReference type="EMBL" id="CP006585">
    <property type="protein sequence ID" value="AGW13743.1"/>
    <property type="molecule type" value="Genomic_DNA"/>
</dbReference>
<gene>
    <name evidence="1" type="ORF">DGI_1966</name>
</gene>
<dbReference type="eggNOG" id="COG0834">
    <property type="taxonomic scope" value="Bacteria"/>
</dbReference>
<sequence length="249" mass="27241">MDGDTLRMALSANASPRVVRLVSLEWPPYVGEQLPGQGASAMVLRKALAAAGLELHIEFMPWARVLETVRADTSYLGYFPEYYTEAQEDLFLFSQPMGASVLAFAEQRARPVPWARLEQLAPYRVGVVQGYVNSREFDALVAANVLQTEPVVDDRTNLRKLASGRLRLAVIDVMVFNYLLALDPSLTPLAGTLRLQEQRLEEKTLHVCLRKGPAGEAVLRALNSALAGLDIHAEQAAALAAMTPSSSSH</sequence>
<reference evidence="1 2" key="1">
    <citation type="journal article" date="2013" name="J. Bacteriol.">
        <title>Roles of HynAB and Ech, the only two hydrogenases found in the model sulfate reducer Desulfovibrio gigas.</title>
        <authorList>
            <person name="Morais-Silva F.O."/>
            <person name="Santos C.I."/>
            <person name="Rodrigues R."/>
            <person name="Pereira I.A."/>
            <person name="Rodrigues-Pousada C."/>
        </authorList>
    </citation>
    <scope>NUCLEOTIDE SEQUENCE [LARGE SCALE GENOMIC DNA]</scope>
    <source>
        <strain evidence="2">ATCC 19364 / DSM 1382 / NCIMB 9332 / VKM B-1759</strain>
    </source>
</reference>
<dbReference type="Gene3D" id="3.40.190.10">
    <property type="entry name" value="Periplasmic binding protein-like II"/>
    <property type="match status" value="2"/>
</dbReference>
<dbReference type="AlphaFoldDB" id="T2GBR7"/>
<dbReference type="HOGENOM" id="CLU_064076_3_2_7"/>
<dbReference type="PATRIC" id="fig|1121448.10.peg.1924"/>
<dbReference type="STRING" id="1121448.DGI_1966"/>
<proteinExistence type="predicted"/>
<evidence type="ECO:0000313" key="1">
    <source>
        <dbReference type="EMBL" id="AGW13743.1"/>
    </source>
</evidence>
<dbReference type="Proteomes" id="UP000016587">
    <property type="component" value="Chromosome"/>
</dbReference>
<name>T2GBR7_MEGG1</name>
<protein>
    <submittedName>
        <fullName evidence="1">Putative amino acid ABC transporter periplasmic protein</fullName>
    </submittedName>
</protein>
<dbReference type="PANTHER" id="PTHR35936">
    <property type="entry name" value="MEMBRANE-BOUND LYTIC MUREIN TRANSGLYCOSYLASE F"/>
    <property type="match status" value="1"/>
</dbReference>
<keyword evidence="2" id="KW-1185">Reference proteome</keyword>
<accession>T2GBR7</accession>
<dbReference type="SUPFAM" id="SSF53850">
    <property type="entry name" value="Periplasmic binding protein-like II"/>
    <property type="match status" value="1"/>
</dbReference>
<dbReference type="KEGG" id="dgg:DGI_1966"/>
<evidence type="ECO:0000313" key="2">
    <source>
        <dbReference type="Proteomes" id="UP000016587"/>
    </source>
</evidence>
<dbReference type="PANTHER" id="PTHR35936:SF25">
    <property type="entry name" value="ABC TRANSPORTER SUBSTRATE-BINDING PROTEIN"/>
    <property type="match status" value="1"/>
</dbReference>
<organism evidence="1 2">
    <name type="scientific">Megalodesulfovibrio gigas (strain ATCC 19364 / DSM 1382 / NCIMB 9332 / VKM B-1759)</name>
    <name type="common">Desulfovibrio gigas</name>
    <dbReference type="NCBI Taxonomy" id="1121448"/>
    <lineage>
        <taxon>Bacteria</taxon>
        <taxon>Pseudomonadati</taxon>
        <taxon>Thermodesulfobacteriota</taxon>
        <taxon>Desulfovibrionia</taxon>
        <taxon>Desulfovibrionales</taxon>
        <taxon>Desulfovibrionaceae</taxon>
        <taxon>Megalodesulfovibrio</taxon>
    </lineage>
</organism>